<evidence type="ECO:0000256" key="4">
    <source>
        <dbReference type="ARBA" id="ARBA00022989"/>
    </source>
</evidence>
<evidence type="ECO:0000313" key="8">
    <source>
        <dbReference type="EMBL" id="CAK9224435.1"/>
    </source>
</evidence>
<proteinExistence type="predicted"/>
<keyword evidence="3 6" id="KW-0256">Endoplasmic reticulum</keyword>
<organism evidence="8 9">
    <name type="scientific">Sphagnum troendelagicum</name>
    <dbReference type="NCBI Taxonomy" id="128251"/>
    <lineage>
        <taxon>Eukaryota</taxon>
        <taxon>Viridiplantae</taxon>
        <taxon>Streptophyta</taxon>
        <taxon>Embryophyta</taxon>
        <taxon>Bryophyta</taxon>
        <taxon>Sphagnophytina</taxon>
        <taxon>Sphagnopsida</taxon>
        <taxon>Sphagnales</taxon>
        <taxon>Sphagnaceae</taxon>
        <taxon>Sphagnum</taxon>
    </lineage>
</organism>
<evidence type="ECO:0000256" key="2">
    <source>
        <dbReference type="ARBA" id="ARBA00022692"/>
    </source>
</evidence>
<dbReference type="PROSITE" id="PS50845">
    <property type="entry name" value="RETICULON"/>
    <property type="match status" value="1"/>
</dbReference>
<dbReference type="InterPro" id="IPR045064">
    <property type="entry name" value="Reticulon-like"/>
</dbReference>
<dbReference type="InterPro" id="IPR003388">
    <property type="entry name" value="Reticulon"/>
</dbReference>
<feature type="transmembrane region" description="Helical" evidence="6">
    <location>
        <begin position="169"/>
        <end position="192"/>
    </location>
</feature>
<comment type="subcellular location">
    <subcellularLocation>
        <location evidence="1 6">Endoplasmic reticulum membrane</location>
        <topology evidence="1 6">Multi-pass membrane protein</topology>
    </subcellularLocation>
</comment>
<sequence length="245" mass="27420">MSEHADVSAMAANAMHSVLNSFSKVPASATAPSERYATAPRFYGREKSVHELLGGGRIADVLLWRERKFAISLLAGSTLLWYLLEHLKYSLVSLVSNALLLFIGALFLWTNVASVLNRPGPPVPEFHLSEDFVLSTASRLRVQLNHYLDVVQDIAVGKDFKLFIKVVGALWLVATVGSWFHFLTLMWIVIVVSHTLPVIYEQYKDVIDHYVKVAGDEVHKQYKTIHAAVLSKIPRAPVVKEKKVM</sequence>
<feature type="transmembrane region" description="Helical" evidence="6">
    <location>
        <begin position="91"/>
        <end position="109"/>
    </location>
</feature>
<evidence type="ECO:0000259" key="7">
    <source>
        <dbReference type="PROSITE" id="PS50845"/>
    </source>
</evidence>
<dbReference type="EMBL" id="OZ019896">
    <property type="protein sequence ID" value="CAK9224435.1"/>
    <property type="molecule type" value="Genomic_DNA"/>
</dbReference>
<evidence type="ECO:0000256" key="3">
    <source>
        <dbReference type="ARBA" id="ARBA00022824"/>
    </source>
</evidence>
<name>A0ABP0ULD2_9BRYO</name>
<reference evidence="8" key="1">
    <citation type="submission" date="2024-02" db="EMBL/GenBank/DDBJ databases">
        <authorList>
            <consortium name="ELIXIR-Norway"/>
            <consortium name="Elixir Norway"/>
        </authorList>
    </citation>
    <scope>NUCLEOTIDE SEQUENCE</scope>
</reference>
<keyword evidence="5 6" id="KW-0472">Membrane</keyword>
<gene>
    <name evidence="8" type="ORF">CSSPTR1EN2_LOCUS17330</name>
</gene>
<protein>
    <recommendedName>
        <fullName evidence="6">Reticulon-like protein</fullName>
    </recommendedName>
</protein>
<dbReference type="Pfam" id="PF02453">
    <property type="entry name" value="Reticulon"/>
    <property type="match status" value="1"/>
</dbReference>
<feature type="domain" description="Reticulon" evidence="7">
    <location>
        <begin position="58"/>
        <end position="245"/>
    </location>
</feature>
<evidence type="ECO:0000256" key="1">
    <source>
        <dbReference type="ARBA" id="ARBA00004477"/>
    </source>
</evidence>
<evidence type="ECO:0000256" key="6">
    <source>
        <dbReference type="RuleBase" id="RU363132"/>
    </source>
</evidence>
<dbReference type="PANTHER" id="PTHR10994">
    <property type="entry name" value="RETICULON"/>
    <property type="match status" value="1"/>
</dbReference>
<evidence type="ECO:0000256" key="5">
    <source>
        <dbReference type="ARBA" id="ARBA00023136"/>
    </source>
</evidence>
<dbReference type="Proteomes" id="UP001497512">
    <property type="component" value="Chromosome 4"/>
</dbReference>
<evidence type="ECO:0000313" key="9">
    <source>
        <dbReference type="Proteomes" id="UP001497512"/>
    </source>
</evidence>
<accession>A0ABP0ULD2</accession>
<keyword evidence="9" id="KW-1185">Reference proteome</keyword>
<keyword evidence="2 6" id="KW-0812">Transmembrane</keyword>
<dbReference type="PANTHER" id="PTHR10994:SF193">
    <property type="entry name" value="RETICULON-LIKE PROTEIN"/>
    <property type="match status" value="1"/>
</dbReference>
<keyword evidence="4 6" id="KW-1133">Transmembrane helix</keyword>